<evidence type="ECO:0000256" key="4">
    <source>
        <dbReference type="ARBA" id="ARBA00016274"/>
    </source>
</evidence>
<dbReference type="InterPro" id="IPR004893">
    <property type="entry name" value="NifW"/>
</dbReference>
<evidence type="ECO:0000313" key="6">
    <source>
        <dbReference type="EMBL" id="ANQ15586.1"/>
    </source>
</evidence>
<name>A0AAN0Y7S5_VIBNA</name>
<evidence type="ECO:0000256" key="3">
    <source>
        <dbReference type="ARBA" id="ARBA00011284"/>
    </source>
</evidence>
<comment type="similarity">
    <text evidence="2">Belongs to the NifW family.</text>
</comment>
<protein>
    <recommendedName>
        <fullName evidence="4">Nitrogenase-stabilizing/protective protein NifW</fullName>
    </recommendedName>
</protein>
<sequence length="97" mass="11248">MDTREQRRIIEDLEQLEGVEDFLEYFAIEYDSQIVQSKHIPLLRLCRQLLDARKVTDNYDDYRSALSIAYGQITRGRLPTVNQSACATCQSDCDQAE</sequence>
<evidence type="ECO:0000256" key="1">
    <source>
        <dbReference type="ARBA" id="ARBA00002247"/>
    </source>
</evidence>
<dbReference type="Proteomes" id="UP000092741">
    <property type="component" value="Chromosome 2"/>
</dbReference>
<organism evidence="6 7">
    <name type="scientific">Vibrio natriegens NBRC 15636 = ATCC 14048 = DSM 759</name>
    <dbReference type="NCBI Taxonomy" id="1219067"/>
    <lineage>
        <taxon>Bacteria</taxon>
        <taxon>Pseudomonadati</taxon>
        <taxon>Pseudomonadota</taxon>
        <taxon>Gammaproteobacteria</taxon>
        <taxon>Vibrionales</taxon>
        <taxon>Vibrionaceae</taxon>
        <taxon>Vibrio</taxon>
    </lineage>
</organism>
<evidence type="ECO:0000256" key="2">
    <source>
        <dbReference type="ARBA" id="ARBA00008351"/>
    </source>
</evidence>
<keyword evidence="7" id="KW-1185">Reference proteome</keyword>
<dbReference type="Pfam" id="PF03206">
    <property type="entry name" value="NifW"/>
    <property type="match status" value="1"/>
</dbReference>
<dbReference type="GO" id="GO:0009399">
    <property type="term" value="P:nitrogen fixation"/>
    <property type="evidence" value="ECO:0007669"/>
    <property type="project" value="InterPro"/>
</dbReference>
<evidence type="ECO:0000313" key="7">
    <source>
        <dbReference type="Proteomes" id="UP000092741"/>
    </source>
</evidence>
<comment type="subunit">
    <text evidence="3">Homotrimer; associates with NifD.</text>
</comment>
<dbReference type="GeneID" id="70914976"/>
<gene>
    <name evidence="6" type="ORF">BA890_23095</name>
</gene>
<dbReference type="EMBL" id="CP016346">
    <property type="protein sequence ID" value="ANQ15586.1"/>
    <property type="molecule type" value="Genomic_DNA"/>
</dbReference>
<dbReference type="AlphaFoldDB" id="A0AAN0Y7S5"/>
<dbReference type="KEGG" id="vna:PN96_19250"/>
<proteinExistence type="inferred from homology"/>
<keyword evidence="5" id="KW-0535">Nitrogen fixation</keyword>
<evidence type="ECO:0000256" key="5">
    <source>
        <dbReference type="ARBA" id="ARBA00023231"/>
    </source>
</evidence>
<accession>A0AAN0Y7S5</accession>
<reference evidence="6 7" key="1">
    <citation type="submission" date="2016-07" db="EMBL/GenBank/DDBJ databases">
        <title>Developing Vibrio natriegens as a novel, fast-growing host for biotechnology.</title>
        <authorList>
            <person name="Weinstock M.T."/>
            <person name="Hesek E.D."/>
            <person name="Wilson C.M."/>
            <person name="Gibson D.G."/>
        </authorList>
    </citation>
    <scope>NUCLEOTIDE SEQUENCE [LARGE SCALE GENOMIC DNA]</scope>
    <source>
        <strain evidence="6 7">ATCC 14048</strain>
    </source>
</reference>
<dbReference type="RefSeq" id="WP_020333818.1">
    <property type="nucleotide sequence ID" value="NZ_ATFJ01000012.1"/>
</dbReference>
<comment type="function">
    <text evidence="1">May protect the nitrogenase Fe-Mo protein from oxidative damage.</text>
</comment>